<feature type="region of interest" description="Disordered" evidence="8">
    <location>
        <begin position="634"/>
        <end position="659"/>
    </location>
</feature>
<evidence type="ECO:0000256" key="3">
    <source>
        <dbReference type="ARBA" id="ARBA00022833"/>
    </source>
</evidence>
<gene>
    <name evidence="10" type="ORF">Q8F55_006185</name>
</gene>
<feature type="compositionally biased region" description="Polar residues" evidence="8">
    <location>
        <begin position="10"/>
        <end position="19"/>
    </location>
</feature>
<keyword evidence="4" id="KW-0805">Transcription regulation</keyword>
<dbReference type="Gene3D" id="4.10.240.10">
    <property type="entry name" value="Zn(2)-C6 fungal-type DNA-binding domain"/>
    <property type="match status" value="1"/>
</dbReference>
<proteinExistence type="predicted"/>
<dbReference type="SUPFAM" id="SSF57701">
    <property type="entry name" value="Zn2/Cys6 DNA-binding domain"/>
    <property type="match status" value="1"/>
</dbReference>
<dbReference type="SMART" id="SM00066">
    <property type="entry name" value="GAL4"/>
    <property type="match status" value="1"/>
</dbReference>
<dbReference type="InterPro" id="IPR036864">
    <property type="entry name" value="Zn2-C6_fun-type_DNA-bd_sf"/>
</dbReference>
<evidence type="ECO:0000256" key="6">
    <source>
        <dbReference type="ARBA" id="ARBA00023163"/>
    </source>
</evidence>
<comment type="subcellular location">
    <subcellularLocation>
        <location evidence="1">Nucleus</location>
    </subcellularLocation>
</comment>
<evidence type="ECO:0000259" key="9">
    <source>
        <dbReference type="PROSITE" id="PS50048"/>
    </source>
</evidence>
<feature type="region of interest" description="Disordered" evidence="8">
    <location>
        <begin position="172"/>
        <end position="200"/>
    </location>
</feature>
<name>A0ABR3PWH3_9TREE</name>
<dbReference type="RefSeq" id="XP_069206723.1">
    <property type="nucleotide sequence ID" value="XM_069354652.1"/>
</dbReference>
<evidence type="ECO:0000256" key="4">
    <source>
        <dbReference type="ARBA" id="ARBA00023015"/>
    </source>
</evidence>
<dbReference type="Pfam" id="PF04082">
    <property type="entry name" value="Fungal_trans"/>
    <property type="match status" value="1"/>
</dbReference>
<dbReference type="Proteomes" id="UP001565368">
    <property type="component" value="Unassembled WGS sequence"/>
</dbReference>
<dbReference type="GeneID" id="95987228"/>
<keyword evidence="7" id="KW-0539">Nucleus</keyword>
<sequence length="722" mass="79715">MSQPVKRRAGSSSDQTPEQPQKYKKRSYGHSCLVCRERKIKCEGGENPPCKPCLDTNTVCEQVERTRPPKKRMDEETAAMMAGFEQRLRRLEAMANVASGSGSGAGPAQGGSSMDNPGGVGFSSGRDNGGRGAKSRSRSASPTPGTHESAEHVLGRPRYDLGSASRPVYHGELSMFDDSGTRPRQSRAGSPLGAAGSGQTWTEDRLRAAARLRHRYASVEDGEAWMDAYFAWVSCADGIVHRPVFLRDMALEGPYFSEFLLIVIYIVGIRLCFGMDDREREAKGEQYVSLAMSMLSEEIMGPGRITTIQALLVLSGRQIAVGTTNQAWMLLGMAIRMMQDMGLHLPVSDDAASLRFSAEDRDMRNRVFWSAYIWDKTMSLALGREPGFSCRPGLSTDSLPQDPDDNTEWEPILWKGAVLPKPGPYPPTLLLKTFALRHYAHLALILESVMTNMYSPNHESQRSLSFIRSAADQLDAWRNNLPSVLKIEGPNMPDWCPPPNVILINLLYYTMRILIYRPLLTENSRSSLAMSALGHCRSAATRINEILRLWSSSFGYNCHHYLILYYCFIASGVDLFLIRTGKGLIRDEAFERVEFSLEVLEQAAHQGPCIRRGIVSIRTQLDRITHGAGFSSKPVAADSVSPSVPTGLEASNSTGSLTPSMTLSQPNATLPMDNGLAWFGDGSFWDHQTLLDMLRAAPTDPINTENPFSFVTEPELFPPSAL</sequence>
<comment type="caution">
    <text evidence="10">The sequence shown here is derived from an EMBL/GenBank/DDBJ whole genome shotgun (WGS) entry which is preliminary data.</text>
</comment>
<dbReference type="CDD" id="cd00067">
    <property type="entry name" value="GAL4"/>
    <property type="match status" value="1"/>
</dbReference>
<dbReference type="InterPro" id="IPR051615">
    <property type="entry name" value="Transcr_Regulatory_Elem"/>
</dbReference>
<keyword evidence="5" id="KW-0238">DNA-binding</keyword>
<keyword evidence="11" id="KW-1185">Reference proteome</keyword>
<keyword evidence="3" id="KW-0862">Zinc</keyword>
<feature type="region of interest" description="Disordered" evidence="8">
    <location>
        <begin position="1"/>
        <end position="27"/>
    </location>
</feature>
<dbReference type="PANTHER" id="PTHR31313:SF81">
    <property type="entry name" value="TY1 ENHANCER ACTIVATOR"/>
    <property type="match status" value="1"/>
</dbReference>
<dbReference type="CDD" id="cd12148">
    <property type="entry name" value="fungal_TF_MHR"/>
    <property type="match status" value="1"/>
</dbReference>
<feature type="domain" description="Zn(2)-C6 fungal-type" evidence="9">
    <location>
        <begin position="31"/>
        <end position="60"/>
    </location>
</feature>
<dbReference type="PANTHER" id="PTHR31313">
    <property type="entry name" value="TY1 ENHANCER ACTIVATOR"/>
    <property type="match status" value="1"/>
</dbReference>
<evidence type="ECO:0000256" key="2">
    <source>
        <dbReference type="ARBA" id="ARBA00022723"/>
    </source>
</evidence>
<evidence type="ECO:0000313" key="11">
    <source>
        <dbReference type="Proteomes" id="UP001565368"/>
    </source>
</evidence>
<dbReference type="PROSITE" id="PS00463">
    <property type="entry name" value="ZN2_CY6_FUNGAL_1"/>
    <property type="match status" value="1"/>
</dbReference>
<evidence type="ECO:0000313" key="10">
    <source>
        <dbReference type="EMBL" id="KAL1406779.1"/>
    </source>
</evidence>
<feature type="region of interest" description="Disordered" evidence="8">
    <location>
        <begin position="98"/>
        <end position="157"/>
    </location>
</feature>
<reference evidence="10 11" key="1">
    <citation type="submission" date="2023-08" db="EMBL/GenBank/DDBJ databases">
        <title>Annotated Genome Sequence of Vanrija albida AlHP1.</title>
        <authorList>
            <person name="Herzog R."/>
        </authorList>
    </citation>
    <scope>NUCLEOTIDE SEQUENCE [LARGE SCALE GENOMIC DNA]</scope>
    <source>
        <strain evidence="10 11">AlHP1</strain>
    </source>
</reference>
<dbReference type="PROSITE" id="PS50048">
    <property type="entry name" value="ZN2_CY6_FUNGAL_2"/>
    <property type="match status" value="1"/>
</dbReference>
<accession>A0ABR3PWH3</accession>
<feature type="compositionally biased region" description="Basic and acidic residues" evidence="8">
    <location>
        <begin position="148"/>
        <end position="157"/>
    </location>
</feature>
<evidence type="ECO:0000256" key="5">
    <source>
        <dbReference type="ARBA" id="ARBA00023125"/>
    </source>
</evidence>
<evidence type="ECO:0000256" key="8">
    <source>
        <dbReference type="SAM" id="MobiDB-lite"/>
    </source>
</evidence>
<keyword evidence="6" id="KW-0804">Transcription</keyword>
<dbReference type="Pfam" id="PF00172">
    <property type="entry name" value="Zn_clus"/>
    <property type="match status" value="1"/>
</dbReference>
<organism evidence="10 11">
    <name type="scientific">Vanrija albida</name>
    <dbReference type="NCBI Taxonomy" id="181172"/>
    <lineage>
        <taxon>Eukaryota</taxon>
        <taxon>Fungi</taxon>
        <taxon>Dikarya</taxon>
        <taxon>Basidiomycota</taxon>
        <taxon>Agaricomycotina</taxon>
        <taxon>Tremellomycetes</taxon>
        <taxon>Trichosporonales</taxon>
        <taxon>Trichosporonaceae</taxon>
        <taxon>Vanrija</taxon>
    </lineage>
</organism>
<dbReference type="InterPro" id="IPR007219">
    <property type="entry name" value="XnlR_reg_dom"/>
</dbReference>
<keyword evidence="2" id="KW-0479">Metal-binding</keyword>
<evidence type="ECO:0000256" key="1">
    <source>
        <dbReference type="ARBA" id="ARBA00004123"/>
    </source>
</evidence>
<dbReference type="SMART" id="SM00906">
    <property type="entry name" value="Fungal_trans"/>
    <property type="match status" value="1"/>
</dbReference>
<dbReference type="InterPro" id="IPR001138">
    <property type="entry name" value="Zn2Cys6_DnaBD"/>
</dbReference>
<dbReference type="EMBL" id="JBBXJM010000005">
    <property type="protein sequence ID" value="KAL1406779.1"/>
    <property type="molecule type" value="Genomic_DNA"/>
</dbReference>
<protein>
    <recommendedName>
        <fullName evidence="9">Zn(2)-C6 fungal-type domain-containing protein</fullName>
    </recommendedName>
</protein>
<feature type="compositionally biased region" description="Polar residues" evidence="8">
    <location>
        <begin position="640"/>
        <end position="659"/>
    </location>
</feature>
<evidence type="ECO:0000256" key="7">
    <source>
        <dbReference type="ARBA" id="ARBA00023242"/>
    </source>
</evidence>